<organism evidence="1 2">
    <name type="scientific">Stylonychia lemnae</name>
    <name type="common">Ciliate</name>
    <dbReference type="NCBI Taxonomy" id="5949"/>
    <lineage>
        <taxon>Eukaryota</taxon>
        <taxon>Sar</taxon>
        <taxon>Alveolata</taxon>
        <taxon>Ciliophora</taxon>
        <taxon>Intramacronucleata</taxon>
        <taxon>Spirotrichea</taxon>
        <taxon>Stichotrichia</taxon>
        <taxon>Sporadotrichida</taxon>
        <taxon>Oxytrichidae</taxon>
        <taxon>Stylonychinae</taxon>
        <taxon>Stylonychia</taxon>
    </lineage>
</organism>
<dbReference type="AlphaFoldDB" id="A0A078AMI2"/>
<evidence type="ECO:0008006" key="3">
    <source>
        <dbReference type="Google" id="ProtNLM"/>
    </source>
</evidence>
<gene>
    <name evidence="1" type="primary">Contig137.g164</name>
    <name evidence="1" type="ORF">STYLEM_12643</name>
</gene>
<evidence type="ECO:0000313" key="2">
    <source>
        <dbReference type="Proteomes" id="UP000039865"/>
    </source>
</evidence>
<evidence type="ECO:0000313" key="1">
    <source>
        <dbReference type="EMBL" id="CDW83595.1"/>
    </source>
</evidence>
<accession>A0A078AMI2</accession>
<proteinExistence type="predicted"/>
<sequence>MLQWTQSLQDQCPKIIYKFYRLDGVHIIAIKNIEFDNQANILSFKINTQKIPFENQSLIIKGYVNDIFAESLLTVHLTDKCREVTFNKPKLSEHYIYELGSPQIEISHTNWTFSEDLKFCGSVFYSIIDQDEQNIDPEIITIDLNNEKILISTFNETKVGMYYISIKGQLKPSGFSKSYDFLNFTLLIKLPTAFTVGASCDYAILKYIPQIPPQNYEVGKSSQVKSFKFAKWSTNETKCEFQSYQAFYNGNLLPIPSIISFSESSRMFSLMTQEIEENQPSGNYELTVVGQLPNGIKYSTEFSFKITSSNQENLETQQQLKNELAIQKEVDSTFFVSKDFFKINNRIIKRDSIKSNLNCTISKIDMLGKVTLKFSKDIIEYSQFSKLKITNALVIKFIQFGDDLRSLSDYDQLSVQFKVQYFFVTEDLTQIIEKDAIIYSKVPPQLPNTQQVGSAITGTVSFNFALTMLMGFSLNNLWMLLNTLQIMVHLPMLGISIPSNAINMFQNLIGISNMNLIPTAYIKKYILTFVKESNDDVRGNFATMDIFLISRLIYNSDFALTIQVTNLQVFY</sequence>
<keyword evidence="2" id="KW-1185">Reference proteome</keyword>
<dbReference type="InParanoid" id="A0A078AMI2"/>
<dbReference type="EMBL" id="CCKQ01011991">
    <property type="protein sequence ID" value="CDW83595.1"/>
    <property type="molecule type" value="Genomic_DNA"/>
</dbReference>
<dbReference type="Proteomes" id="UP000039865">
    <property type="component" value="Unassembled WGS sequence"/>
</dbReference>
<name>A0A078AMI2_STYLE</name>
<protein>
    <recommendedName>
        <fullName evidence="3">Cadg domain containing protein</fullName>
    </recommendedName>
</protein>
<reference evidence="1 2" key="1">
    <citation type="submission" date="2014-06" db="EMBL/GenBank/DDBJ databases">
        <authorList>
            <person name="Swart Estienne"/>
        </authorList>
    </citation>
    <scope>NUCLEOTIDE SEQUENCE [LARGE SCALE GENOMIC DNA]</scope>
    <source>
        <strain evidence="1 2">130c</strain>
    </source>
</reference>